<keyword evidence="7" id="KW-0325">Glycoprotein</keyword>
<dbReference type="Pfam" id="PF07686">
    <property type="entry name" value="V-set"/>
    <property type="match status" value="2"/>
</dbReference>
<dbReference type="CDD" id="cd00099">
    <property type="entry name" value="IgV"/>
    <property type="match status" value="1"/>
</dbReference>
<keyword evidence="11" id="KW-1185">Reference proteome</keyword>
<reference evidence="10 11" key="1">
    <citation type="journal article" date="2024" name="Genome Biol. Evol.">
        <title>Chromosome-level genome assembly of the viviparous eelpout Zoarces viviparus.</title>
        <authorList>
            <person name="Fuhrmann N."/>
            <person name="Brasseur M.V."/>
            <person name="Bakowski C.E."/>
            <person name="Podsiadlowski L."/>
            <person name="Prost S."/>
            <person name="Krehenwinkel H."/>
            <person name="Mayer C."/>
        </authorList>
    </citation>
    <scope>NUCLEOTIDE SEQUENCE [LARGE SCALE GENOMIC DNA]</scope>
    <source>
        <strain evidence="10">NO-MEL_2022_Ind0_liver</strain>
    </source>
</reference>
<organism evidence="10 11">
    <name type="scientific">Zoarces viviparus</name>
    <name type="common">Viviparous eelpout</name>
    <name type="synonym">Blennius viviparus</name>
    <dbReference type="NCBI Taxonomy" id="48416"/>
    <lineage>
        <taxon>Eukaryota</taxon>
        <taxon>Metazoa</taxon>
        <taxon>Chordata</taxon>
        <taxon>Craniata</taxon>
        <taxon>Vertebrata</taxon>
        <taxon>Euteleostomi</taxon>
        <taxon>Actinopterygii</taxon>
        <taxon>Neopterygii</taxon>
        <taxon>Teleostei</taxon>
        <taxon>Neoteleostei</taxon>
        <taxon>Acanthomorphata</taxon>
        <taxon>Eupercaria</taxon>
        <taxon>Perciformes</taxon>
        <taxon>Cottioidei</taxon>
        <taxon>Zoarcales</taxon>
        <taxon>Zoarcidae</taxon>
        <taxon>Zoarcinae</taxon>
        <taxon>Zoarces</taxon>
    </lineage>
</organism>
<evidence type="ECO:0000256" key="8">
    <source>
        <dbReference type="SAM" id="Phobius"/>
    </source>
</evidence>
<evidence type="ECO:0000313" key="10">
    <source>
        <dbReference type="EMBL" id="KAK9524538.1"/>
    </source>
</evidence>
<gene>
    <name evidence="10" type="ORF">VZT92_016921</name>
</gene>
<dbReference type="GO" id="GO:0005886">
    <property type="term" value="C:plasma membrane"/>
    <property type="evidence" value="ECO:0007669"/>
    <property type="project" value="UniProtKB-SubCell"/>
</dbReference>
<accession>A0AAW1EQL2</accession>
<evidence type="ECO:0000256" key="5">
    <source>
        <dbReference type="ARBA" id="ARBA00023136"/>
    </source>
</evidence>
<keyword evidence="4" id="KW-0391">Immunity</keyword>
<feature type="domain" description="Ig-like" evidence="9">
    <location>
        <begin position="10"/>
        <end position="103"/>
    </location>
</feature>
<comment type="caution">
    <text evidence="10">The sequence shown here is derived from an EMBL/GenBank/DDBJ whole genome shotgun (WGS) entry which is preliminary data.</text>
</comment>
<sequence length="338" mass="37669">MFKLYVLLVPVFGAYGALLYTKLGHNVTLPCFDVSNSNNLGWYKQVAGEQPQIITSFYKHSPDSNIFYNQFKDNKRFSVHTAAGFYHLNISNVQDSDSAMYYCGHVSVAVTQFENGTFLVLKESSRRSFLRQPASDSVKPGGSVTLNCTVHAGTSDTEHSVYWFKKEDSRNSHLGIMYIHTHISSQCVQSLEPPAQSCVYSLSKTNVSRSDAGTYYCAVASCGEILFGSGTRLEVGEQQGDIFPLLMKCSVAALLVSGVLNIILIGIFCKMSRRKYLHSQVLQPHLSVPEDTPDSQNEESDAPQYVVLDFKKRHSQSRGQRNPEEETIYAGVRLSDLK</sequence>
<protein>
    <recommendedName>
        <fullName evidence="9">Ig-like domain-containing protein</fullName>
    </recommendedName>
</protein>
<evidence type="ECO:0000256" key="6">
    <source>
        <dbReference type="ARBA" id="ARBA00023157"/>
    </source>
</evidence>
<name>A0AAW1EQL2_ZOAVI</name>
<evidence type="ECO:0000256" key="4">
    <source>
        <dbReference type="ARBA" id="ARBA00022859"/>
    </source>
</evidence>
<dbReference type="SUPFAM" id="SSF48726">
    <property type="entry name" value="Immunoglobulin"/>
    <property type="match status" value="2"/>
</dbReference>
<dbReference type="PANTHER" id="PTHR19433:SF127">
    <property type="entry name" value="NITR9"/>
    <property type="match status" value="1"/>
</dbReference>
<evidence type="ECO:0000256" key="7">
    <source>
        <dbReference type="ARBA" id="ARBA00023180"/>
    </source>
</evidence>
<dbReference type="EMBL" id="JBCEZU010000145">
    <property type="protein sequence ID" value="KAK9524538.1"/>
    <property type="molecule type" value="Genomic_DNA"/>
</dbReference>
<keyword evidence="3" id="KW-0732">Signal</keyword>
<dbReference type="PANTHER" id="PTHR19433">
    <property type="entry name" value="T-CELL RECEPTOR ALPHA CHAIN V REGION-RELATED"/>
    <property type="match status" value="1"/>
</dbReference>
<feature type="transmembrane region" description="Helical" evidence="8">
    <location>
        <begin position="251"/>
        <end position="269"/>
    </location>
</feature>
<evidence type="ECO:0000256" key="1">
    <source>
        <dbReference type="ARBA" id="ARBA00004236"/>
    </source>
</evidence>
<dbReference type="InterPro" id="IPR003599">
    <property type="entry name" value="Ig_sub"/>
</dbReference>
<dbReference type="InterPro" id="IPR052051">
    <property type="entry name" value="TCR_complex_component"/>
</dbReference>
<dbReference type="InterPro" id="IPR036179">
    <property type="entry name" value="Ig-like_dom_sf"/>
</dbReference>
<dbReference type="GO" id="GO:0009617">
    <property type="term" value="P:response to bacterium"/>
    <property type="evidence" value="ECO:0007669"/>
    <property type="project" value="TreeGrafter"/>
</dbReference>
<dbReference type="PROSITE" id="PS50835">
    <property type="entry name" value="IG_LIKE"/>
    <property type="match status" value="2"/>
</dbReference>
<dbReference type="InterPro" id="IPR013783">
    <property type="entry name" value="Ig-like_fold"/>
</dbReference>
<dbReference type="InterPro" id="IPR013106">
    <property type="entry name" value="Ig_V-set"/>
</dbReference>
<proteinExistence type="predicted"/>
<keyword evidence="6" id="KW-1015">Disulfide bond</keyword>
<dbReference type="GO" id="GO:0002376">
    <property type="term" value="P:immune system process"/>
    <property type="evidence" value="ECO:0007669"/>
    <property type="project" value="UniProtKB-KW"/>
</dbReference>
<dbReference type="Gene3D" id="2.60.40.10">
    <property type="entry name" value="Immunoglobulins"/>
    <property type="match status" value="2"/>
</dbReference>
<dbReference type="SMART" id="SM00406">
    <property type="entry name" value="IGv"/>
    <property type="match status" value="2"/>
</dbReference>
<dbReference type="SMART" id="SM00409">
    <property type="entry name" value="IG"/>
    <property type="match status" value="2"/>
</dbReference>
<keyword evidence="2" id="KW-1003">Cell membrane</keyword>
<dbReference type="AlphaFoldDB" id="A0AAW1EQL2"/>
<feature type="domain" description="Ig-like" evidence="9">
    <location>
        <begin position="127"/>
        <end position="219"/>
    </location>
</feature>
<evidence type="ECO:0000313" key="11">
    <source>
        <dbReference type="Proteomes" id="UP001488805"/>
    </source>
</evidence>
<evidence type="ECO:0000259" key="9">
    <source>
        <dbReference type="PROSITE" id="PS50835"/>
    </source>
</evidence>
<keyword evidence="8" id="KW-1133">Transmembrane helix</keyword>
<evidence type="ECO:0000256" key="3">
    <source>
        <dbReference type="ARBA" id="ARBA00022729"/>
    </source>
</evidence>
<comment type="subcellular location">
    <subcellularLocation>
        <location evidence="1">Cell membrane</location>
    </subcellularLocation>
</comment>
<dbReference type="Proteomes" id="UP001488805">
    <property type="component" value="Unassembled WGS sequence"/>
</dbReference>
<keyword evidence="5 8" id="KW-0472">Membrane</keyword>
<keyword evidence="8" id="KW-0812">Transmembrane</keyword>
<dbReference type="InterPro" id="IPR007110">
    <property type="entry name" value="Ig-like_dom"/>
</dbReference>
<evidence type="ECO:0000256" key="2">
    <source>
        <dbReference type="ARBA" id="ARBA00022475"/>
    </source>
</evidence>